<reference evidence="1" key="1">
    <citation type="submission" date="2016-12" db="EMBL/GenBank/DDBJ databases">
        <title>Discovery of methanogenic haloarchaea.</title>
        <authorList>
            <person name="Sorokin D.Y."/>
            <person name="Makarova K.S."/>
            <person name="Abbas B."/>
            <person name="Ferrer M."/>
            <person name="Golyshin P.N."/>
        </authorList>
    </citation>
    <scope>NUCLEOTIDE SEQUENCE [LARGE SCALE GENOMIC DNA]</scope>
    <source>
        <strain evidence="1">HMET1</strain>
    </source>
</reference>
<proteinExistence type="predicted"/>
<dbReference type="EMBL" id="MSDW01000001">
    <property type="protein sequence ID" value="OKY78739.1"/>
    <property type="molecule type" value="Genomic_DNA"/>
</dbReference>
<comment type="caution">
    <text evidence="1">The sequence shown here is derived from an EMBL/GenBank/DDBJ whole genome shotgun (WGS) entry which is preliminary data.</text>
</comment>
<dbReference type="InParanoid" id="A0A1Q6DWK2"/>
<organism evidence="1 2">
    <name type="scientific">Methanohalarchaeum thermophilum</name>
    <dbReference type="NCBI Taxonomy" id="1903181"/>
    <lineage>
        <taxon>Archaea</taxon>
        <taxon>Methanobacteriati</taxon>
        <taxon>Methanobacteriota</taxon>
        <taxon>Methanonatronarchaeia</taxon>
        <taxon>Methanonatronarchaeales</taxon>
        <taxon>Methanonatronarchaeaceae</taxon>
        <taxon>Candidatus Methanohalarchaeum</taxon>
    </lineage>
</organism>
<protein>
    <submittedName>
        <fullName evidence="1">Uncharacterized protein</fullName>
    </submittedName>
</protein>
<evidence type="ECO:0000313" key="2">
    <source>
        <dbReference type="Proteomes" id="UP000185744"/>
    </source>
</evidence>
<accession>A0A1Q6DWK2</accession>
<keyword evidence="2" id="KW-1185">Reference proteome</keyword>
<dbReference type="Proteomes" id="UP000185744">
    <property type="component" value="Unassembled WGS sequence"/>
</dbReference>
<evidence type="ECO:0000313" key="1">
    <source>
        <dbReference type="EMBL" id="OKY78739.1"/>
    </source>
</evidence>
<gene>
    <name evidence="1" type="ORF">BTN85_1238</name>
</gene>
<dbReference type="AlphaFoldDB" id="A0A1Q6DWK2"/>
<name>A0A1Q6DWK2_METT1</name>
<sequence>MVKVKVEVLDEVQVKAADEANSPVDEV</sequence>